<organism evidence="2 3">
    <name type="scientific">Fomitopsis schrenkii</name>
    <name type="common">Brown rot fungus</name>
    <dbReference type="NCBI Taxonomy" id="2126942"/>
    <lineage>
        <taxon>Eukaryota</taxon>
        <taxon>Fungi</taxon>
        <taxon>Dikarya</taxon>
        <taxon>Basidiomycota</taxon>
        <taxon>Agaricomycotina</taxon>
        <taxon>Agaricomycetes</taxon>
        <taxon>Polyporales</taxon>
        <taxon>Fomitopsis</taxon>
    </lineage>
</organism>
<accession>S8FK18</accession>
<keyword evidence="3" id="KW-1185">Reference proteome</keyword>
<evidence type="ECO:0000313" key="2">
    <source>
        <dbReference type="EMBL" id="EPT01761.1"/>
    </source>
</evidence>
<sequence length="157" mass="17922">MADPGTKREENPAATPEKKVKPRHRVGKGPFMAIDLLQDEVFLRTSTLPTSPFSTFTHAPLPRTVRSGRRAELHIIPQWGGVDLVKVERNKRSFLQYFHKYDEVFQCASVDFGPSIVGGFLYNSWILFGDVTHQSGEADAFRRNRFFTPEDERILLS</sequence>
<dbReference type="HOGENOM" id="CLU_1677916_0_0_1"/>
<gene>
    <name evidence="2" type="ORF">FOMPIDRAFT_1048361</name>
</gene>
<dbReference type="AlphaFoldDB" id="S8FK18"/>
<dbReference type="Proteomes" id="UP000015241">
    <property type="component" value="Unassembled WGS sequence"/>
</dbReference>
<feature type="region of interest" description="Disordered" evidence="1">
    <location>
        <begin position="1"/>
        <end position="24"/>
    </location>
</feature>
<name>S8FK18_FOMSC</name>
<evidence type="ECO:0000313" key="3">
    <source>
        <dbReference type="Proteomes" id="UP000015241"/>
    </source>
</evidence>
<proteinExistence type="predicted"/>
<evidence type="ECO:0000256" key="1">
    <source>
        <dbReference type="SAM" id="MobiDB-lite"/>
    </source>
</evidence>
<reference evidence="2 3" key="1">
    <citation type="journal article" date="2012" name="Science">
        <title>The Paleozoic origin of enzymatic lignin decomposition reconstructed from 31 fungal genomes.</title>
        <authorList>
            <person name="Floudas D."/>
            <person name="Binder M."/>
            <person name="Riley R."/>
            <person name="Barry K."/>
            <person name="Blanchette R.A."/>
            <person name="Henrissat B."/>
            <person name="Martinez A.T."/>
            <person name="Otillar R."/>
            <person name="Spatafora J.W."/>
            <person name="Yadav J.S."/>
            <person name="Aerts A."/>
            <person name="Benoit I."/>
            <person name="Boyd A."/>
            <person name="Carlson A."/>
            <person name="Copeland A."/>
            <person name="Coutinho P.M."/>
            <person name="de Vries R.P."/>
            <person name="Ferreira P."/>
            <person name="Findley K."/>
            <person name="Foster B."/>
            <person name="Gaskell J."/>
            <person name="Glotzer D."/>
            <person name="Gorecki P."/>
            <person name="Heitman J."/>
            <person name="Hesse C."/>
            <person name="Hori C."/>
            <person name="Igarashi K."/>
            <person name="Jurgens J.A."/>
            <person name="Kallen N."/>
            <person name="Kersten P."/>
            <person name="Kohler A."/>
            <person name="Kuees U."/>
            <person name="Kumar T.K.A."/>
            <person name="Kuo A."/>
            <person name="LaButti K."/>
            <person name="Larrondo L.F."/>
            <person name="Lindquist E."/>
            <person name="Ling A."/>
            <person name="Lombard V."/>
            <person name="Lucas S."/>
            <person name="Lundell T."/>
            <person name="Martin R."/>
            <person name="McLaughlin D.J."/>
            <person name="Morgenstern I."/>
            <person name="Morin E."/>
            <person name="Murat C."/>
            <person name="Nagy L.G."/>
            <person name="Nolan M."/>
            <person name="Ohm R.A."/>
            <person name="Patyshakuliyeva A."/>
            <person name="Rokas A."/>
            <person name="Ruiz-Duenas F.J."/>
            <person name="Sabat G."/>
            <person name="Salamov A."/>
            <person name="Samejima M."/>
            <person name="Schmutz J."/>
            <person name="Slot J.C."/>
            <person name="St John F."/>
            <person name="Stenlid J."/>
            <person name="Sun H."/>
            <person name="Sun S."/>
            <person name="Syed K."/>
            <person name="Tsang A."/>
            <person name="Wiebenga A."/>
            <person name="Young D."/>
            <person name="Pisabarro A."/>
            <person name="Eastwood D.C."/>
            <person name="Martin F."/>
            <person name="Cullen D."/>
            <person name="Grigoriev I.V."/>
            <person name="Hibbett D.S."/>
        </authorList>
    </citation>
    <scope>NUCLEOTIDE SEQUENCE</scope>
    <source>
        <strain evidence="3">FP-58527</strain>
    </source>
</reference>
<dbReference type="EMBL" id="KE504139">
    <property type="protein sequence ID" value="EPT01761.1"/>
    <property type="molecule type" value="Genomic_DNA"/>
</dbReference>
<protein>
    <submittedName>
        <fullName evidence="2">Uncharacterized protein</fullName>
    </submittedName>
</protein>
<dbReference type="InParanoid" id="S8FK18"/>
<feature type="compositionally biased region" description="Basic and acidic residues" evidence="1">
    <location>
        <begin position="1"/>
        <end position="19"/>
    </location>
</feature>